<accession>A0ABM0MQP9</accession>
<feature type="compositionally biased region" description="Low complexity" evidence="1">
    <location>
        <begin position="178"/>
        <end position="191"/>
    </location>
</feature>
<evidence type="ECO:0000313" key="3">
    <source>
        <dbReference type="RefSeq" id="XP_006822340.1"/>
    </source>
</evidence>
<dbReference type="Proteomes" id="UP000694865">
    <property type="component" value="Unplaced"/>
</dbReference>
<proteinExistence type="predicted"/>
<feature type="compositionally biased region" description="Basic and acidic residues" evidence="1">
    <location>
        <begin position="198"/>
        <end position="224"/>
    </location>
</feature>
<name>A0ABM0MQP9_SACKO</name>
<organism evidence="2 3">
    <name type="scientific">Saccoglossus kowalevskii</name>
    <name type="common">Acorn worm</name>
    <dbReference type="NCBI Taxonomy" id="10224"/>
    <lineage>
        <taxon>Eukaryota</taxon>
        <taxon>Metazoa</taxon>
        <taxon>Hemichordata</taxon>
        <taxon>Enteropneusta</taxon>
        <taxon>Harrimaniidae</taxon>
        <taxon>Saccoglossus</taxon>
    </lineage>
</organism>
<feature type="compositionally biased region" description="Polar residues" evidence="1">
    <location>
        <begin position="320"/>
        <end position="352"/>
    </location>
</feature>
<keyword evidence="2" id="KW-1185">Reference proteome</keyword>
<dbReference type="GeneID" id="102806178"/>
<feature type="region of interest" description="Disordered" evidence="1">
    <location>
        <begin position="107"/>
        <end position="368"/>
    </location>
</feature>
<sequence length="596" mass="68057">MGFNLESDHPDVKKSLKLIKSPGTDFACIFWTIDKQFGVIPRKDCLHHEDSLEDLLFGDAFQAMYGKEKHFSKSYKLYSLTLGASESELVKLAKKLSSIRIVRISHETPNSGKRQRKNKQRADFVDEEDRSSEEETAESPRKKRKNIKTTSKNKVSTKTSKEKETKESKEAKEKKQRATQAKKQASQDQAKVILGDLIDVRTSDQNRRSPPNQDDRSPPKHSDRTPLNQYDKAHPDQQDSSLSNQHSRFLLSQHNRYSSNQHDSRSPTRQHDRPPPNPCDSRSPTYQQDSPPPNQHNSYPSNQHYSRSPTHLNDSPPPSQYNNYLHNQHDGSFSNQHHRCPTNQLIATNDRSVNQHDKSPPLEEYSRPLSGQHYISYPDQCYNYAPDHQFSSLNEHTNTSPSFLTLLGNSDVCAECLLKDKQLKSMQEKLQKTEMDYHHIKIKYQELKASKALYSSTSISHTPKHYVPVRGVQIPAAPHEFVALGTDPPLGFERLGSTNLCVQSLWLSTVTSKCRNDSPSLFMKKMIDGFFLPEQLSGMNRTKLAENITIDALIKYACSHLKMADRDITTLVNQKCCSMKRAHLNSMRGNNTQETN</sequence>
<feature type="compositionally biased region" description="Basic and acidic residues" evidence="1">
    <location>
        <begin position="262"/>
        <end position="274"/>
    </location>
</feature>
<feature type="compositionally biased region" description="Acidic residues" evidence="1">
    <location>
        <begin position="125"/>
        <end position="137"/>
    </location>
</feature>
<feature type="compositionally biased region" description="Polar residues" evidence="1">
    <location>
        <begin position="280"/>
        <end position="313"/>
    </location>
</feature>
<feature type="compositionally biased region" description="Basic and acidic residues" evidence="1">
    <location>
        <begin position="159"/>
        <end position="173"/>
    </location>
</feature>
<gene>
    <name evidence="3" type="primary">LOC102806178</name>
</gene>
<feature type="compositionally biased region" description="Low complexity" evidence="1">
    <location>
        <begin position="148"/>
        <end position="158"/>
    </location>
</feature>
<protein>
    <submittedName>
        <fullName evidence="3">Myb-like protein X-like</fullName>
    </submittedName>
</protein>
<feature type="compositionally biased region" description="Basic and acidic residues" evidence="1">
    <location>
        <begin position="353"/>
        <end position="366"/>
    </location>
</feature>
<reference evidence="3" key="1">
    <citation type="submission" date="2025-08" db="UniProtKB">
        <authorList>
            <consortium name="RefSeq"/>
        </authorList>
    </citation>
    <scope>IDENTIFICATION</scope>
    <source>
        <tissue evidence="3">Testes</tissue>
    </source>
</reference>
<feature type="compositionally biased region" description="Polar residues" evidence="1">
    <location>
        <begin position="238"/>
        <end position="261"/>
    </location>
</feature>
<evidence type="ECO:0000313" key="2">
    <source>
        <dbReference type="Proteomes" id="UP000694865"/>
    </source>
</evidence>
<dbReference type="RefSeq" id="XP_006822340.1">
    <property type="nucleotide sequence ID" value="XM_006822277.1"/>
</dbReference>
<evidence type="ECO:0000256" key="1">
    <source>
        <dbReference type="SAM" id="MobiDB-lite"/>
    </source>
</evidence>